<dbReference type="Pfam" id="PF00107">
    <property type="entry name" value="ADH_zinc_N"/>
    <property type="match status" value="1"/>
</dbReference>
<evidence type="ECO:0000256" key="5">
    <source>
        <dbReference type="RuleBase" id="RU361277"/>
    </source>
</evidence>
<dbReference type="InterPro" id="IPR013154">
    <property type="entry name" value="ADH-like_N"/>
</dbReference>
<dbReference type="PANTHER" id="PTHR42813:SF2">
    <property type="entry name" value="DEHYDROGENASE, ZINC-CONTAINING, PUTATIVE (AFU_ORTHOLOGUE AFUA_2G02810)-RELATED"/>
    <property type="match status" value="1"/>
</dbReference>
<name>A0A965ZCQ9_9SPHI</name>
<dbReference type="RefSeq" id="WP_166584366.1">
    <property type="nucleotide sequence ID" value="NZ_WWEO01000037.1"/>
</dbReference>
<dbReference type="Gene3D" id="3.40.50.720">
    <property type="entry name" value="NAD(P)-binding Rossmann-like Domain"/>
    <property type="match status" value="1"/>
</dbReference>
<keyword evidence="3 5" id="KW-0862">Zinc</keyword>
<dbReference type="EMBL" id="WWEO01000037">
    <property type="protein sequence ID" value="NCD68340.1"/>
    <property type="molecule type" value="Genomic_DNA"/>
</dbReference>
<reference evidence="7" key="2">
    <citation type="submission" date="2020-10" db="EMBL/GenBank/DDBJ databases">
        <title>Mucilaginibacter sp. nov., isolated from soil.</title>
        <authorList>
            <person name="Jeon C.O."/>
        </authorList>
    </citation>
    <scope>NUCLEOTIDE SEQUENCE</scope>
    <source>
        <strain evidence="7">R11</strain>
    </source>
</reference>
<evidence type="ECO:0000313" key="8">
    <source>
        <dbReference type="Proteomes" id="UP000638732"/>
    </source>
</evidence>
<proteinExistence type="inferred from homology"/>
<dbReference type="PANTHER" id="PTHR42813">
    <property type="entry name" value="ZINC-TYPE ALCOHOL DEHYDROGENASE-LIKE"/>
    <property type="match status" value="1"/>
</dbReference>
<dbReference type="SUPFAM" id="SSF50129">
    <property type="entry name" value="GroES-like"/>
    <property type="match status" value="1"/>
</dbReference>
<dbReference type="SMART" id="SM00829">
    <property type="entry name" value="PKS_ER"/>
    <property type="match status" value="1"/>
</dbReference>
<accession>A0A965ZCQ9</accession>
<dbReference type="CDD" id="cd08283">
    <property type="entry name" value="FDH_like_1"/>
    <property type="match status" value="1"/>
</dbReference>
<dbReference type="Pfam" id="PF08240">
    <property type="entry name" value="ADH_N"/>
    <property type="match status" value="1"/>
</dbReference>
<evidence type="ECO:0000256" key="2">
    <source>
        <dbReference type="ARBA" id="ARBA00022723"/>
    </source>
</evidence>
<keyword evidence="8" id="KW-1185">Reference proteome</keyword>
<evidence type="ECO:0000256" key="4">
    <source>
        <dbReference type="ARBA" id="ARBA00023002"/>
    </source>
</evidence>
<dbReference type="InterPro" id="IPR002328">
    <property type="entry name" value="ADH_Zn_CS"/>
</dbReference>
<sequence length="403" mass="44393">MKAAVFHKPGDIRYDTVEDPRLEQDNDVILKVTSTAICGSDLHILSGGVPQTHPMVMGHEFMGIVEEVGKGVTKLKKGDRVVVPFPISCGHCFFCQHDASPACENSNYKHYGPNGDMADQKGAALFGYTDLYGGYSGGQAEYVRVPYADISPRIVPENMTDEQVIFLTDIFPTGWSAIDWAQLKGGEVVAIFGSGPVGLMAQKAAWINGASRVIAIDPLNYRLDKARAVNKVDTLNPHDVDVVEAIREMTGGRGADVCVDAVGFEPERNLLDKAKALVNFEVGSMKVLDMAFKAVRRMGTVSIMGVYGSPFDNFPLHRIFDKGITLKMGQAPVLNYIDHLIELVKTEKVVLDDIITHTLPLSEVTHGYEIFDKKEEDCVKVVLKPWEQQKPTKNEDDPIKIKN</sequence>
<dbReference type="Gene3D" id="3.90.180.10">
    <property type="entry name" value="Medium-chain alcohol dehydrogenases, catalytic domain"/>
    <property type="match status" value="1"/>
</dbReference>
<comment type="cofactor">
    <cofactor evidence="1 5">
        <name>Zn(2+)</name>
        <dbReference type="ChEBI" id="CHEBI:29105"/>
    </cofactor>
</comment>
<dbReference type="SUPFAM" id="SSF51735">
    <property type="entry name" value="NAD(P)-binding Rossmann-fold domains"/>
    <property type="match status" value="1"/>
</dbReference>
<dbReference type="Proteomes" id="UP000638732">
    <property type="component" value="Unassembled WGS sequence"/>
</dbReference>
<evidence type="ECO:0000256" key="3">
    <source>
        <dbReference type="ARBA" id="ARBA00022833"/>
    </source>
</evidence>
<evidence type="ECO:0000259" key="6">
    <source>
        <dbReference type="SMART" id="SM00829"/>
    </source>
</evidence>
<dbReference type="InterPro" id="IPR011032">
    <property type="entry name" value="GroES-like_sf"/>
</dbReference>
<reference evidence="7" key="1">
    <citation type="submission" date="2020-01" db="EMBL/GenBank/DDBJ databases">
        <authorList>
            <person name="Seo Y.L."/>
        </authorList>
    </citation>
    <scope>NUCLEOTIDE SEQUENCE</scope>
    <source>
        <strain evidence="7">R11</strain>
    </source>
</reference>
<dbReference type="AlphaFoldDB" id="A0A965ZCQ9"/>
<dbReference type="GO" id="GO:0016616">
    <property type="term" value="F:oxidoreductase activity, acting on the CH-OH group of donors, NAD or NADP as acceptor"/>
    <property type="evidence" value="ECO:0007669"/>
    <property type="project" value="UniProtKB-ARBA"/>
</dbReference>
<protein>
    <submittedName>
        <fullName evidence="7">Alcohol dehydrogenase catalytic domain-containing protein</fullName>
    </submittedName>
</protein>
<comment type="caution">
    <text evidence="7">The sequence shown here is derived from an EMBL/GenBank/DDBJ whole genome shotgun (WGS) entry which is preliminary data.</text>
</comment>
<organism evidence="7 8">
    <name type="scientific">Mucilaginibacter agri</name>
    <dbReference type="NCBI Taxonomy" id="2695265"/>
    <lineage>
        <taxon>Bacteria</taxon>
        <taxon>Pseudomonadati</taxon>
        <taxon>Bacteroidota</taxon>
        <taxon>Sphingobacteriia</taxon>
        <taxon>Sphingobacteriales</taxon>
        <taxon>Sphingobacteriaceae</taxon>
        <taxon>Mucilaginibacter</taxon>
    </lineage>
</organism>
<dbReference type="GO" id="GO:0008270">
    <property type="term" value="F:zinc ion binding"/>
    <property type="evidence" value="ECO:0007669"/>
    <property type="project" value="InterPro"/>
</dbReference>
<dbReference type="InterPro" id="IPR036291">
    <property type="entry name" value="NAD(P)-bd_dom_sf"/>
</dbReference>
<gene>
    <name evidence="7" type="ORF">GSY63_03095</name>
</gene>
<dbReference type="InterPro" id="IPR020843">
    <property type="entry name" value="ER"/>
</dbReference>
<comment type="similarity">
    <text evidence="5">Belongs to the zinc-containing alcohol dehydrogenase family.</text>
</comment>
<dbReference type="PROSITE" id="PS00059">
    <property type="entry name" value="ADH_ZINC"/>
    <property type="match status" value="1"/>
</dbReference>
<keyword evidence="2 5" id="KW-0479">Metal-binding</keyword>
<evidence type="ECO:0000256" key="1">
    <source>
        <dbReference type="ARBA" id="ARBA00001947"/>
    </source>
</evidence>
<evidence type="ECO:0000313" key="7">
    <source>
        <dbReference type="EMBL" id="NCD68340.1"/>
    </source>
</evidence>
<dbReference type="InterPro" id="IPR013149">
    <property type="entry name" value="ADH-like_C"/>
</dbReference>
<feature type="domain" description="Enoyl reductase (ER)" evidence="6">
    <location>
        <begin position="10"/>
        <end position="383"/>
    </location>
</feature>
<keyword evidence="4" id="KW-0560">Oxidoreductase</keyword>